<keyword evidence="1" id="KW-0863">Zinc-finger</keyword>
<dbReference type="EMBL" id="JAACNH010000002">
    <property type="protein sequence ID" value="KAG8450415.1"/>
    <property type="molecule type" value="Genomic_DNA"/>
</dbReference>
<comment type="caution">
    <text evidence="3">The sequence shown here is derived from an EMBL/GenBank/DDBJ whole genome shotgun (WGS) entry which is preliminary data.</text>
</comment>
<sequence>MSVILPSVAEELLREIKRSYQETSQIPDEFLLGLKFIFGPTALYALDLVDHCSVIHVTSPSGRETFQVTGSSGKIYTCFASCHYCSCPAFSFSVLKKNDSMVCKHILAVYLSQTMGVCQELTVTDEQMCDILFSVDE</sequence>
<keyword evidence="1" id="KW-0479">Metal-binding</keyword>
<evidence type="ECO:0000313" key="4">
    <source>
        <dbReference type="Proteomes" id="UP000812440"/>
    </source>
</evidence>
<dbReference type="GO" id="GO:0097196">
    <property type="term" value="C:Shu complex"/>
    <property type="evidence" value="ECO:0007669"/>
    <property type="project" value="TreeGrafter"/>
</dbReference>
<feature type="domain" description="SWIM-type" evidence="2">
    <location>
        <begin position="76"/>
        <end position="114"/>
    </location>
</feature>
<accession>A0A8T2JYT0</accession>
<keyword evidence="4" id="KW-1185">Reference proteome</keyword>
<reference evidence="3" key="1">
    <citation type="thesis" date="2020" institute="ProQuest LLC" country="789 East Eisenhower Parkway, Ann Arbor, MI, USA">
        <title>Comparative Genomics and Chromosome Evolution.</title>
        <authorList>
            <person name="Mudd A.B."/>
        </authorList>
    </citation>
    <scope>NUCLEOTIDE SEQUENCE</scope>
    <source>
        <strain evidence="3">Female2</strain>
        <tissue evidence="3">Blood</tissue>
    </source>
</reference>
<dbReference type="PANTHER" id="PTHR28498">
    <property type="entry name" value="ZINC FINGER SWIM DOMAIN-CONTAINING PROTEIN 7"/>
    <property type="match status" value="1"/>
</dbReference>
<dbReference type="PANTHER" id="PTHR28498:SF1">
    <property type="entry name" value="ZINC FINGER SWIM DOMAIN-CONTAINING PROTEIN 7"/>
    <property type="match status" value="1"/>
</dbReference>
<dbReference type="GO" id="GO:0000724">
    <property type="term" value="P:double-strand break repair via homologous recombination"/>
    <property type="evidence" value="ECO:0007669"/>
    <property type="project" value="TreeGrafter"/>
</dbReference>
<gene>
    <name evidence="3" type="ORF">GDO86_002902</name>
</gene>
<dbReference type="Proteomes" id="UP000812440">
    <property type="component" value="Chromosome 2"/>
</dbReference>
<organism evidence="3 4">
    <name type="scientific">Hymenochirus boettgeri</name>
    <name type="common">Congo dwarf clawed frog</name>
    <dbReference type="NCBI Taxonomy" id="247094"/>
    <lineage>
        <taxon>Eukaryota</taxon>
        <taxon>Metazoa</taxon>
        <taxon>Chordata</taxon>
        <taxon>Craniata</taxon>
        <taxon>Vertebrata</taxon>
        <taxon>Euteleostomi</taxon>
        <taxon>Amphibia</taxon>
        <taxon>Batrachia</taxon>
        <taxon>Anura</taxon>
        <taxon>Pipoidea</taxon>
        <taxon>Pipidae</taxon>
        <taxon>Pipinae</taxon>
        <taxon>Hymenochirus</taxon>
    </lineage>
</organism>
<dbReference type="PROSITE" id="PS50966">
    <property type="entry name" value="ZF_SWIM"/>
    <property type="match status" value="1"/>
</dbReference>
<keyword evidence="1" id="KW-0862">Zinc</keyword>
<proteinExistence type="predicted"/>
<dbReference type="GO" id="GO:0008270">
    <property type="term" value="F:zinc ion binding"/>
    <property type="evidence" value="ECO:0007669"/>
    <property type="project" value="UniProtKB-KW"/>
</dbReference>
<evidence type="ECO:0000313" key="3">
    <source>
        <dbReference type="EMBL" id="KAG8450415.1"/>
    </source>
</evidence>
<evidence type="ECO:0000256" key="1">
    <source>
        <dbReference type="PROSITE-ProRule" id="PRU00325"/>
    </source>
</evidence>
<name>A0A8T2JYT0_9PIPI</name>
<dbReference type="OrthoDB" id="337581at2759"/>
<evidence type="ECO:0000259" key="2">
    <source>
        <dbReference type="PROSITE" id="PS50966"/>
    </source>
</evidence>
<protein>
    <recommendedName>
        <fullName evidence="2">SWIM-type domain-containing protein</fullName>
    </recommendedName>
</protein>
<dbReference type="InterPro" id="IPR007527">
    <property type="entry name" value="Znf_SWIM"/>
</dbReference>
<dbReference type="AlphaFoldDB" id="A0A8T2JYT0"/>